<proteinExistence type="predicted"/>
<reference evidence="2" key="1">
    <citation type="submission" date="2016-04" db="EMBL/GenBank/DDBJ databases">
        <title>Cephalotus genome sequencing.</title>
        <authorList>
            <person name="Fukushima K."/>
            <person name="Hasebe M."/>
            <person name="Fang X."/>
        </authorList>
    </citation>
    <scope>NUCLEOTIDE SEQUENCE [LARGE SCALE GENOMIC DNA]</scope>
    <source>
        <strain evidence="2">cv. St1</strain>
    </source>
</reference>
<evidence type="ECO:0000313" key="1">
    <source>
        <dbReference type="EMBL" id="GAV90592.1"/>
    </source>
</evidence>
<organism evidence="1 2">
    <name type="scientific">Cephalotus follicularis</name>
    <name type="common">Albany pitcher plant</name>
    <dbReference type="NCBI Taxonomy" id="3775"/>
    <lineage>
        <taxon>Eukaryota</taxon>
        <taxon>Viridiplantae</taxon>
        <taxon>Streptophyta</taxon>
        <taxon>Embryophyta</taxon>
        <taxon>Tracheophyta</taxon>
        <taxon>Spermatophyta</taxon>
        <taxon>Magnoliopsida</taxon>
        <taxon>eudicotyledons</taxon>
        <taxon>Gunneridae</taxon>
        <taxon>Pentapetalae</taxon>
        <taxon>rosids</taxon>
        <taxon>fabids</taxon>
        <taxon>Oxalidales</taxon>
        <taxon>Cephalotaceae</taxon>
        <taxon>Cephalotus</taxon>
    </lineage>
</organism>
<evidence type="ECO:0000313" key="2">
    <source>
        <dbReference type="Proteomes" id="UP000187406"/>
    </source>
</evidence>
<keyword evidence="2" id="KW-1185">Reference proteome</keyword>
<accession>A0A1Q3DDQ6</accession>
<protein>
    <submittedName>
        <fullName evidence="1">Uncharacterized protein</fullName>
    </submittedName>
</protein>
<dbReference type="Proteomes" id="UP000187406">
    <property type="component" value="Unassembled WGS sequence"/>
</dbReference>
<name>A0A1Q3DDQ6_CEPFO</name>
<dbReference type="AlphaFoldDB" id="A0A1Q3DDQ6"/>
<dbReference type="InParanoid" id="A0A1Q3DDQ6"/>
<sequence>MKKKKVWLEENPFGVGSDWERHVINRRAPIYM</sequence>
<dbReference type="EMBL" id="BDDD01006407">
    <property type="protein sequence ID" value="GAV90592.1"/>
    <property type="molecule type" value="Genomic_DNA"/>
</dbReference>
<dbReference type="OrthoDB" id="47276at2759"/>
<comment type="caution">
    <text evidence="1">The sequence shown here is derived from an EMBL/GenBank/DDBJ whole genome shotgun (WGS) entry which is preliminary data.</text>
</comment>
<gene>
    <name evidence="1" type="ORF">CFOL_v3_34001</name>
</gene>